<gene>
    <name evidence="3" type="ORF">KCG34_16555</name>
</gene>
<proteinExistence type="inferred from homology"/>
<dbReference type="Proteomes" id="UP000676409">
    <property type="component" value="Chromosome"/>
</dbReference>
<dbReference type="PRINTS" id="PR00081">
    <property type="entry name" value="GDHRDH"/>
</dbReference>
<dbReference type="AlphaFoldDB" id="A0A975FWP5"/>
<dbReference type="PANTHER" id="PTHR42879">
    <property type="entry name" value="3-OXOACYL-(ACYL-CARRIER-PROTEIN) REDUCTASE"/>
    <property type="match status" value="1"/>
</dbReference>
<evidence type="ECO:0000313" key="4">
    <source>
        <dbReference type="Proteomes" id="UP000676409"/>
    </source>
</evidence>
<organism evidence="3 4">
    <name type="scientific">Phenylobacterium montanum</name>
    <dbReference type="NCBI Taxonomy" id="2823693"/>
    <lineage>
        <taxon>Bacteria</taxon>
        <taxon>Pseudomonadati</taxon>
        <taxon>Pseudomonadota</taxon>
        <taxon>Alphaproteobacteria</taxon>
        <taxon>Caulobacterales</taxon>
        <taxon>Caulobacteraceae</taxon>
        <taxon>Phenylobacterium</taxon>
    </lineage>
</organism>
<comment type="similarity">
    <text evidence="1">Belongs to the short-chain dehydrogenases/reductases (SDR) family.</text>
</comment>
<dbReference type="InterPro" id="IPR050259">
    <property type="entry name" value="SDR"/>
</dbReference>
<name>A0A975FWP5_9CAUL</name>
<dbReference type="EMBL" id="CP073078">
    <property type="protein sequence ID" value="QUD86680.1"/>
    <property type="molecule type" value="Genomic_DNA"/>
</dbReference>
<accession>A0A975FWP5</accession>
<keyword evidence="2" id="KW-0560">Oxidoreductase</keyword>
<dbReference type="PRINTS" id="PR00080">
    <property type="entry name" value="SDRFAMILY"/>
</dbReference>
<evidence type="ECO:0000256" key="2">
    <source>
        <dbReference type="ARBA" id="ARBA00023002"/>
    </source>
</evidence>
<dbReference type="InterPro" id="IPR036291">
    <property type="entry name" value="NAD(P)-bd_dom_sf"/>
</dbReference>
<dbReference type="InterPro" id="IPR020904">
    <property type="entry name" value="Sc_DH/Rdtase_CS"/>
</dbReference>
<dbReference type="GO" id="GO:0016491">
    <property type="term" value="F:oxidoreductase activity"/>
    <property type="evidence" value="ECO:0007669"/>
    <property type="project" value="UniProtKB-KW"/>
</dbReference>
<protein>
    <submittedName>
        <fullName evidence="3">SDR family oxidoreductase</fullName>
    </submittedName>
</protein>
<dbReference type="KEGG" id="caul:KCG34_16555"/>
<dbReference type="Pfam" id="PF13561">
    <property type="entry name" value="adh_short_C2"/>
    <property type="match status" value="1"/>
</dbReference>
<sequence>MSGQSFQRARRALVTGAGAADGIGFAIARGLARAGLAVHLTGASERVLARAAEIRADGGKAEASVFDLTRAAEVERLRAACGPVEILVNNAGMGSLAQPALQAPFADLSEADWNRGISVSLTSCFLVTRGFLPAMLQGGFGRIVNIASVTGPYVSNAGESAYSAAKAGMVGLTHALALEAGPSGVTVNAVAPGWIDTGAATDEERRAALKTPLGRAGSPDEVAACALFLASDQASYVNGSVLVVDGGNILQERKG</sequence>
<keyword evidence="4" id="KW-1185">Reference proteome</keyword>
<dbReference type="PANTHER" id="PTHR42879:SF2">
    <property type="entry name" value="3-OXOACYL-[ACYL-CARRIER-PROTEIN] REDUCTASE FABG"/>
    <property type="match status" value="1"/>
</dbReference>
<reference evidence="3" key="1">
    <citation type="submission" date="2021-04" db="EMBL/GenBank/DDBJ databases">
        <title>The complete genome sequence of Caulobacter sp. S6.</title>
        <authorList>
            <person name="Tang Y."/>
            <person name="Ouyang W."/>
            <person name="Liu Q."/>
            <person name="Huang B."/>
            <person name="Guo Z."/>
            <person name="Lei P."/>
        </authorList>
    </citation>
    <scope>NUCLEOTIDE SEQUENCE</scope>
    <source>
        <strain evidence="3">S6</strain>
    </source>
</reference>
<evidence type="ECO:0000256" key="1">
    <source>
        <dbReference type="ARBA" id="ARBA00006484"/>
    </source>
</evidence>
<dbReference type="InterPro" id="IPR002347">
    <property type="entry name" value="SDR_fam"/>
</dbReference>
<dbReference type="Gene3D" id="3.40.50.720">
    <property type="entry name" value="NAD(P)-binding Rossmann-like Domain"/>
    <property type="match status" value="1"/>
</dbReference>
<dbReference type="RefSeq" id="WP_211936732.1">
    <property type="nucleotide sequence ID" value="NZ_CP073078.1"/>
</dbReference>
<dbReference type="GO" id="GO:0032787">
    <property type="term" value="P:monocarboxylic acid metabolic process"/>
    <property type="evidence" value="ECO:0007669"/>
    <property type="project" value="UniProtKB-ARBA"/>
</dbReference>
<dbReference type="FunFam" id="3.40.50.720:FF:000173">
    <property type="entry name" value="3-oxoacyl-[acyl-carrier protein] reductase"/>
    <property type="match status" value="1"/>
</dbReference>
<dbReference type="SUPFAM" id="SSF51735">
    <property type="entry name" value="NAD(P)-binding Rossmann-fold domains"/>
    <property type="match status" value="1"/>
</dbReference>
<dbReference type="PROSITE" id="PS00061">
    <property type="entry name" value="ADH_SHORT"/>
    <property type="match status" value="1"/>
</dbReference>
<evidence type="ECO:0000313" key="3">
    <source>
        <dbReference type="EMBL" id="QUD86680.1"/>
    </source>
</evidence>